<evidence type="ECO:0000256" key="2">
    <source>
        <dbReference type="ARBA" id="ARBA00022723"/>
    </source>
</evidence>
<evidence type="ECO:0000256" key="4">
    <source>
        <dbReference type="ARBA" id="ARBA00023002"/>
    </source>
</evidence>
<evidence type="ECO:0000256" key="1">
    <source>
        <dbReference type="ARBA" id="ARBA00001947"/>
    </source>
</evidence>
<organism evidence="7 8">
    <name type="scientific">Lipomyces starkeyi NRRL Y-11557</name>
    <dbReference type="NCBI Taxonomy" id="675824"/>
    <lineage>
        <taxon>Eukaryota</taxon>
        <taxon>Fungi</taxon>
        <taxon>Dikarya</taxon>
        <taxon>Ascomycota</taxon>
        <taxon>Saccharomycotina</taxon>
        <taxon>Lipomycetes</taxon>
        <taxon>Lipomycetales</taxon>
        <taxon>Lipomycetaceae</taxon>
        <taxon>Lipomyces</taxon>
    </lineage>
</organism>
<evidence type="ECO:0000259" key="6">
    <source>
        <dbReference type="SMART" id="SM00829"/>
    </source>
</evidence>
<dbReference type="OrthoDB" id="1879366at2759"/>
<dbReference type="Pfam" id="PF08240">
    <property type="entry name" value="ADH_N"/>
    <property type="match status" value="1"/>
</dbReference>
<sequence length="351" mass="37898">MIKARGYGVVSGDKTVKPMAIERSPPKPNELLIDVLYCGICHSDVHIIDDAWGFTLYPLIPGHEAVGRVLSVGSSVTSFKTGDIVGVGCMIDSCLKCPACKEGWENHCEASTGPTMTYGGYLVPDGSGFNTFGAWSDKLVVREEFVLRIPEGMDLAKAAPLMCPGVATYGPLKRFDIKKGDKIGIVGVGGPGHLAIMMAKAMGAEVTAFTTHEWKCDAALKLGAHNVVLSTDDEAMKKYNNYFHHILSTIPNAFDPMPYLALLHRRGTMTVMGLLGPYKNIINNIALAAKGLSLTGSMIGSIGDTQEVLEFCAKHEIVPIIEMIKLEQINGAIARLKKADVQFRFVIDLKA</sequence>
<name>A0A1E3Q0M2_LIPST</name>
<protein>
    <recommendedName>
        <fullName evidence="6">Enoyl reductase (ER) domain-containing protein</fullName>
    </recommendedName>
</protein>
<keyword evidence="8" id="KW-1185">Reference proteome</keyword>
<dbReference type="GO" id="GO:0008270">
    <property type="term" value="F:zinc ion binding"/>
    <property type="evidence" value="ECO:0007669"/>
    <property type="project" value="InterPro"/>
</dbReference>
<dbReference type="InterPro" id="IPR047109">
    <property type="entry name" value="CAD-like"/>
</dbReference>
<dbReference type="Gene3D" id="3.90.180.10">
    <property type="entry name" value="Medium-chain alcohol dehydrogenases, catalytic domain"/>
    <property type="match status" value="1"/>
</dbReference>
<dbReference type="STRING" id="675824.A0A1E3Q0M2"/>
<reference evidence="7 8" key="1">
    <citation type="journal article" date="2016" name="Proc. Natl. Acad. Sci. U.S.A.">
        <title>Comparative genomics of biotechnologically important yeasts.</title>
        <authorList>
            <person name="Riley R."/>
            <person name="Haridas S."/>
            <person name="Wolfe K.H."/>
            <person name="Lopes M.R."/>
            <person name="Hittinger C.T."/>
            <person name="Goeker M."/>
            <person name="Salamov A.A."/>
            <person name="Wisecaver J.H."/>
            <person name="Long T.M."/>
            <person name="Calvey C.H."/>
            <person name="Aerts A.L."/>
            <person name="Barry K.W."/>
            <person name="Choi C."/>
            <person name="Clum A."/>
            <person name="Coughlan A.Y."/>
            <person name="Deshpande S."/>
            <person name="Douglass A.P."/>
            <person name="Hanson S.J."/>
            <person name="Klenk H.-P."/>
            <person name="LaButti K.M."/>
            <person name="Lapidus A."/>
            <person name="Lindquist E.A."/>
            <person name="Lipzen A.M."/>
            <person name="Meier-Kolthoff J.P."/>
            <person name="Ohm R.A."/>
            <person name="Otillar R.P."/>
            <person name="Pangilinan J.L."/>
            <person name="Peng Y."/>
            <person name="Rokas A."/>
            <person name="Rosa C.A."/>
            <person name="Scheuner C."/>
            <person name="Sibirny A.A."/>
            <person name="Slot J.C."/>
            <person name="Stielow J.B."/>
            <person name="Sun H."/>
            <person name="Kurtzman C.P."/>
            <person name="Blackwell M."/>
            <person name="Grigoriev I.V."/>
            <person name="Jeffries T.W."/>
        </authorList>
    </citation>
    <scope>NUCLEOTIDE SEQUENCE [LARGE SCALE GENOMIC DNA]</scope>
    <source>
        <strain evidence="7 8">NRRL Y-11557</strain>
    </source>
</reference>
<dbReference type="EMBL" id="KV454298">
    <property type="protein sequence ID" value="ODQ71243.1"/>
    <property type="molecule type" value="Genomic_DNA"/>
</dbReference>
<dbReference type="PROSITE" id="PS00059">
    <property type="entry name" value="ADH_ZINC"/>
    <property type="match status" value="1"/>
</dbReference>
<gene>
    <name evidence="7" type="ORF">LIPSTDRAFT_85650</name>
</gene>
<evidence type="ECO:0000256" key="5">
    <source>
        <dbReference type="RuleBase" id="RU361277"/>
    </source>
</evidence>
<dbReference type="Proteomes" id="UP000094385">
    <property type="component" value="Unassembled WGS sequence"/>
</dbReference>
<comment type="cofactor">
    <cofactor evidence="1 5">
        <name>Zn(2+)</name>
        <dbReference type="ChEBI" id="CHEBI:29105"/>
    </cofactor>
</comment>
<dbReference type="GO" id="GO:0016616">
    <property type="term" value="F:oxidoreductase activity, acting on the CH-OH group of donors, NAD or NADP as acceptor"/>
    <property type="evidence" value="ECO:0007669"/>
    <property type="project" value="InterPro"/>
</dbReference>
<keyword evidence="3 5" id="KW-0862">Zinc</keyword>
<evidence type="ECO:0000256" key="3">
    <source>
        <dbReference type="ARBA" id="ARBA00022833"/>
    </source>
</evidence>
<evidence type="ECO:0000313" key="8">
    <source>
        <dbReference type="Proteomes" id="UP000094385"/>
    </source>
</evidence>
<accession>A0A1E3Q0M2</accession>
<dbReference type="FunFam" id="3.40.50.720:FF:000022">
    <property type="entry name" value="Cinnamyl alcohol dehydrogenase"/>
    <property type="match status" value="1"/>
</dbReference>
<dbReference type="Pfam" id="PF00107">
    <property type="entry name" value="ADH_zinc_N"/>
    <property type="match status" value="1"/>
</dbReference>
<dbReference type="PANTHER" id="PTHR42683">
    <property type="entry name" value="ALDEHYDE REDUCTASE"/>
    <property type="match status" value="1"/>
</dbReference>
<dbReference type="SUPFAM" id="SSF50129">
    <property type="entry name" value="GroES-like"/>
    <property type="match status" value="1"/>
</dbReference>
<proteinExistence type="inferred from homology"/>
<dbReference type="InterPro" id="IPR011032">
    <property type="entry name" value="GroES-like_sf"/>
</dbReference>
<evidence type="ECO:0000313" key="7">
    <source>
        <dbReference type="EMBL" id="ODQ71243.1"/>
    </source>
</evidence>
<dbReference type="InterPro" id="IPR013149">
    <property type="entry name" value="ADH-like_C"/>
</dbReference>
<dbReference type="InterPro" id="IPR036291">
    <property type="entry name" value="NAD(P)-bd_dom_sf"/>
</dbReference>
<feature type="domain" description="Enoyl reductase (ER)" evidence="6">
    <location>
        <begin position="12"/>
        <end position="347"/>
    </location>
</feature>
<dbReference type="InterPro" id="IPR013154">
    <property type="entry name" value="ADH-like_N"/>
</dbReference>
<dbReference type="SUPFAM" id="SSF51735">
    <property type="entry name" value="NAD(P)-binding Rossmann-fold domains"/>
    <property type="match status" value="1"/>
</dbReference>
<dbReference type="CDD" id="cd05283">
    <property type="entry name" value="CAD1"/>
    <property type="match status" value="1"/>
</dbReference>
<dbReference type="Gene3D" id="3.40.50.720">
    <property type="entry name" value="NAD(P)-binding Rossmann-like Domain"/>
    <property type="match status" value="1"/>
</dbReference>
<dbReference type="AlphaFoldDB" id="A0A1E3Q0M2"/>
<dbReference type="SMART" id="SM00829">
    <property type="entry name" value="PKS_ER"/>
    <property type="match status" value="1"/>
</dbReference>
<dbReference type="InterPro" id="IPR002328">
    <property type="entry name" value="ADH_Zn_CS"/>
</dbReference>
<keyword evidence="4" id="KW-0560">Oxidoreductase</keyword>
<keyword evidence="2 5" id="KW-0479">Metal-binding</keyword>
<comment type="similarity">
    <text evidence="5">Belongs to the zinc-containing alcohol dehydrogenase family.</text>
</comment>
<dbReference type="InterPro" id="IPR020843">
    <property type="entry name" value="ER"/>
</dbReference>